<dbReference type="InterPro" id="IPR023826">
    <property type="entry name" value="Rhom-like_SP_proteobac"/>
</dbReference>
<feature type="domain" description="Peptidase S54 rhomboid" evidence="6">
    <location>
        <begin position="42"/>
        <end position="185"/>
    </location>
</feature>
<protein>
    <submittedName>
        <fullName evidence="7">Rhombosortase</fullName>
        <ecNumber evidence="7">3.4.21.-</ecNumber>
    </submittedName>
</protein>
<keyword evidence="4 5" id="KW-0472">Membrane</keyword>
<dbReference type="SUPFAM" id="SSF144091">
    <property type="entry name" value="Rhomboid-like"/>
    <property type="match status" value="1"/>
</dbReference>
<keyword evidence="3 5" id="KW-1133">Transmembrane helix</keyword>
<dbReference type="Pfam" id="PF01694">
    <property type="entry name" value="Rhomboid"/>
    <property type="match status" value="1"/>
</dbReference>
<organism evidence="7 8">
    <name type="scientific">Parashewanella curva</name>
    <dbReference type="NCBI Taxonomy" id="2338552"/>
    <lineage>
        <taxon>Bacteria</taxon>
        <taxon>Pseudomonadati</taxon>
        <taxon>Pseudomonadota</taxon>
        <taxon>Gammaproteobacteria</taxon>
        <taxon>Alteromonadales</taxon>
        <taxon>Shewanellaceae</taxon>
        <taxon>Parashewanella</taxon>
    </lineage>
</organism>
<dbReference type="NCBIfam" id="TIGR03902">
    <property type="entry name" value="rhom_GG_sort"/>
    <property type="match status" value="1"/>
</dbReference>
<evidence type="ECO:0000256" key="1">
    <source>
        <dbReference type="ARBA" id="ARBA00004141"/>
    </source>
</evidence>
<keyword evidence="2 5" id="KW-0812">Transmembrane</keyword>
<evidence type="ECO:0000259" key="6">
    <source>
        <dbReference type="Pfam" id="PF01694"/>
    </source>
</evidence>
<dbReference type="OrthoDB" id="196054at2"/>
<dbReference type="AlphaFoldDB" id="A0A3L8PRE1"/>
<name>A0A3L8PRE1_9GAMM</name>
<evidence type="ECO:0000313" key="7">
    <source>
        <dbReference type="EMBL" id="RLV57961.1"/>
    </source>
</evidence>
<gene>
    <name evidence="7" type="primary">rrtA</name>
    <name evidence="7" type="ORF">D5018_19800</name>
</gene>
<feature type="transmembrane region" description="Helical" evidence="5">
    <location>
        <begin position="170"/>
        <end position="186"/>
    </location>
</feature>
<feature type="transmembrane region" description="Helical" evidence="5">
    <location>
        <begin position="134"/>
        <end position="150"/>
    </location>
</feature>
<feature type="transmembrane region" description="Helical" evidence="5">
    <location>
        <begin position="108"/>
        <end position="127"/>
    </location>
</feature>
<dbReference type="GO" id="GO:0016020">
    <property type="term" value="C:membrane"/>
    <property type="evidence" value="ECO:0007669"/>
    <property type="project" value="UniProtKB-SubCell"/>
</dbReference>
<dbReference type="GO" id="GO:0004252">
    <property type="term" value="F:serine-type endopeptidase activity"/>
    <property type="evidence" value="ECO:0007669"/>
    <property type="project" value="InterPro"/>
</dbReference>
<dbReference type="Proteomes" id="UP000281474">
    <property type="component" value="Unassembled WGS sequence"/>
</dbReference>
<evidence type="ECO:0000313" key="8">
    <source>
        <dbReference type="Proteomes" id="UP000281474"/>
    </source>
</evidence>
<feature type="transmembrane region" description="Helical" evidence="5">
    <location>
        <begin position="5"/>
        <end position="22"/>
    </location>
</feature>
<evidence type="ECO:0000256" key="5">
    <source>
        <dbReference type="SAM" id="Phobius"/>
    </source>
</evidence>
<keyword evidence="7" id="KW-0378">Hydrolase</keyword>
<keyword evidence="8" id="KW-1185">Reference proteome</keyword>
<dbReference type="Gene3D" id="1.20.1540.10">
    <property type="entry name" value="Rhomboid-like"/>
    <property type="match status" value="1"/>
</dbReference>
<dbReference type="InterPro" id="IPR035952">
    <property type="entry name" value="Rhomboid-like_sf"/>
</dbReference>
<dbReference type="PANTHER" id="PTHR43731">
    <property type="entry name" value="RHOMBOID PROTEASE"/>
    <property type="match status" value="1"/>
</dbReference>
<feature type="transmembrane region" description="Helical" evidence="5">
    <location>
        <begin position="83"/>
        <end position="102"/>
    </location>
</feature>
<comment type="subcellular location">
    <subcellularLocation>
        <location evidence="1">Membrane</location>
        <topology evidence="1">Multi-pass membrane protein</topology>
    </subcellularLocation>
</comment>
<evidence type="ECO:0000256" key="4">
    <source>
        <dbReference type="ARBA" id="ARBA00023136"/>
    </source>
</evidence>
<reference evidence="7 8" key="1">
    <citation type="submission" date="2018-09" db="EMBL/GenBank/DDBJ databases">
        <title>Phylogeny of the Shewanellaceae, and recommendation for two new genera, Pseudoshewanella and Parashewanella.</title>
        <authorList>
            <person name="Wang G."/>
        </authorList>
    </citation>
    <scope>NUCLEOTIDE SEQUENCE [LARGE SCALE GENOMIC DNA]</scope>
    <source>
        <strain evidence="7 8">C51</strain>
    </source>
</reference>
<proteinExistence type="predicted"/>
<dbReference type="InterPro" id="IPR022764">
    <property type="entry name" value="Peptidase_S54_rhomboid_dom"/>
</dbReference>
<evidence type="ECO:0000256" key="3">
    <source>
        <dbReference type="ARBA" id="ARBA00022989"/>
    </source>
</evidence>
<sequence>MPTSLYFALGISAISGALYFLGLNTPFIEDSLAYQRPEISHGELWRIVTGNLLHSNHWHLLMNLGGLWVILSLHDMHYTRKGVWALFAALCVLEGLGLYLFYPSTIGYVGLSGVLHGLFAFGAIMDIQAKMRTGWLLFIGVILKVAHEQIYGASSDVAAMINAPVATESHLIGMISGFAIAACYLAKNRQKR</sequence>
<dbReference type="EC" id="3.4.21.-" evidence="7"/>
<dbReference type="PANTHER" id="PTHR43731:SF16">
    <property type="entry name" value="RHOMBOSORTASE"/>
    <property type="match status" value="1"/>
</dbReference>
<comment type="caution">
    <text evidence="7">The sequence shown here is derived from an EMBL/GenBank/DDBJ whole genome shotgun (WGS) entry which is preliminary data.</text>
</comment>
<evidence type="ECO:0000256" key="2">
    <source>
        <dbReference type="ARBA" id="ARBA00022692"/>
    </source>
</evidence>
<accession>A0A3L8PRE1</accession>
<dbReference type="EMBL" id="QZEI01000114">
    <property type="protein sequence ID" value="RLV57961.1"/>
    <property type="molecule type" value="Genomic_DNA"/>
</dbReference>
<dbReference type="InterPro" id="IPR050925">
    <property type="entry name" value="Rhomboid_protease_S54"/>
</dbReference>